<dbReference type="PANTHER" id="PTHR48079:SF8">
    <property type="entry name" value="NAD(P)-BINDING DOMAIN-CONTAINING PROTEIN"/>
    <property type="match status" value="1"/>
</dbReference>
<dbReference type="InterPro" id="IPR016040">
    <property type="entry name" value="NAD(P)-bd_dom"/>
</dbReference>
<evidence type="ECO:0000313" key="2">
    <source>
        <dbReference type="EMBL" id="ODM14798.1"/>
    </source>
</evidence>
<dbReference type="Pfam" id="PF13460">
    <property type="entry name" value="NAD_binding_10"/>
    <property type="match status" value="1"/>
</dbReference>
<dbReference type="GO" id="GO:0005737">
    <property type="term" value="C:cytoplasm"/>
    <property type="evidence" value="ECO:0007669"/>
    <property type="project" value="TreeGrafter"/>
</dbReference>
<reference evidence="2 3" key="1">
    <citation type="journal article" date="2016" name="BMC Genomics">
        <title>Comparative genomic and transcriptomic analyses of the Fuzhuan brick tea-fermentation fungus Aspergillus cristatus.</title>
        <authorList>
            <person name="Ge Y."/>
            <person name="Wang Y."/>
            <person name="Liu Y."/>
            <person name="Tan Y."/>
            <person name="Ren X."/>
            <person name="Zhang X."/>
            <person name="Hyde K.D."/>
            <person name="Liu Y."/>
            <person name="Liu Z."/>
        </authorList>
    </citation>
    <scope>NUCLEOTIDE SEQUENCE [LARGE SCALE GENOMIC DNA]</scope>
    <source>
        <strain evidence="2 3">GZAAS20.1005</strain>
    </source>
</reference>
<evidence type="ECO:0000259" key="1">
    <source>
        <dbReference type="Pfam" id="PF13460"/>
    </source>
</evidence>
<dbReference type="GO" id="GO:0004029">
    <property type="term" value="F:aldehyde dehydrogenase (NAD+) activity"/>
    <property type="evidence" value="ECO:0007669"/>
    <property type="project" value="TreeGrafter"/>
</dbReference>
<dbReference type="PANTHER" id="PTHR48079">
    <property type="entry name" value="PROTEIN YEEZ"/>
    <property type="match status" value="1"/>
</dbReference>
<sequence length="343" mass="37683">MAKIFLTGASGYIGGEVLHVLQTAYPEHDYAVLLRDKEKAEQVSNAYPKVRVVFGDLDSAALLEEEARKADIVVHLAHAKHIGSVEAIARGLTTPNRAKPGHWIQVSGATLLSFPDIEQNAYGEPTDKVYNDFEGVEEVRQLIQRYSSKRLVDSLILNLTKSPTSPKTALVFPPLIYGRGRGPVNQRSVQVPELAKATLQRRAGLQVGKGQSIWSNVHITDISQIFAKLVGKALQGEEGDLWNENGLYFAENGELTFKEISQLVTQESHKLGLVDSTSVAELTHQEADELSAHAGILWGTNAREQAQRARTLLDWVPKANPLDKEIPEGICVEADRLGLKSNL</sequence>
<dbReference type="AlphaFoldDB" id="A0A1E3B1K7"/>
<dbReference type="SUPFAM" id="SSF51735">
    <property type="entry name" value="NAD(P)-binding Rossmann-fold domains"/>
    <property type="match status" value="1"/>
</dbReference>
<dbReference type="InterPro" id="IPR051783">
    <property type="entry name" value="NAD(P)-dependent_oxidoreduct"/>
</dbReference>
<gene>
    <name evidence="2" type="ORF">SI65_09792</name>
</gene>
<accession>A0A1E3B1K7</accession>
<name>A0A1E3B1K7_ASPCR</name>
<proteinExistence type="predicted"/>
<evidence type="ECO:0000313" key="3">
    <source>
        <dbReference type="Proteomes" id="UP000094569"/>
    </source>
</evidence>
<dbReference type="Gene3D" id="3.40.50.720">
    <property type="entry name" value="NAD(P)-binding Rossmann-like Domain"/>
    <property type="match status" value="1"/>
</dbReference>
<dbReference type="InterPro" id="IPR036291">
    <property type="entry name" value="NAD(P)-bd_dom_sf"/>
</dbReference>
<keyword evidence="3" id="KW-1185">Reference proteome</keyword>
<dbReference type="Proteomes" id="UP000094569">
    <property type="component" value="Unassembled WGS sequence"/>
</dbReference>
<dbReference type="OrthoDB" id="2130169at2759"/>
<feature type="domain" description="NAD(P)-binding" evidence="1">
    <location>
        <begin position="8"/>
        <end position="110"/>
    </location>
</feature>
<dbReference type="STRING" id="573508.A0A1E3B1K7"/>
<organism evidence="2 3">
    <name type="scientific">Aspergillus cristatus</name>
    <name type="common">Chinese Fuzhuan brick tea-fermentation fungus</name>
    <name type="synonym">Eurotium cristatum</name>
    <dbReference type="NCBI Taxonomy" id="573508"/>
    <lineage>
        <taxon>Eukaryota</taxon>
        <taxon>Fungi</taxon>
        <taxon>Dikarya</taxon>
        <taxon>Ascomycota</taxon>
        <taxon>Pezizomycotina</taxon>
        <taxon>Eurotiomycetes</taxon>
        <taxon>Eurotiomycetidae</taxon>
        <taxon>Eurotiales</taxon>
        <taxon>Aspergillaceae</taxon>
        <taxon>Aspergillus</taxon>
        <taxon>Aspergillus subgen. Aspergillus</taxon>
    </lineage>
</organism>
<protein>
    <recommendedName>
        <fullName evidence="1">NAD(P)-binding domain-containing protein</fullName>
    </recommendedName>
</protein>
<dbReference type="VEuPathDB" id="FungiDB:SI65_09792"/>
<dbReference type="EMBL" id="JXNT01000021">
    <property type="protein sequence ID" value="ODM14798.1"/>
    <property type="molecule type" value="Genomic_DNA"/>
</dbReference>
<comment type="caution">
    <text evidence="2">The sequence shown here is derived from an EMBL/GenBank/DDBJ whole genome shotgun (WGS) entry which is preliminary data.</text>
</comment>